<dbReference type="AlphaFoldDB" id="A0A0A9W5U1"/>
<dbReference type="EMBL" id="GBHO01043379">
    <property type="protein sequence ID" value="JAG00225.1"/>
    <property type="molecule type" value="Transcribed_RNA"/>
</dbReference>
<keyword evidence="2" id="KW-0695">RNA-directed DNA polymerase</keyword>
<name>A0A0A9W5U1_LYGHE</name>
<dbReference type="SUPFAM" id="SSF56672">
    <property type="entry name" value="DNA/RNA polymerases"/>
    <property type="match status" value="1"/>
</dbReference>
<dbReference type="PROSITE" id="PS50878">
    <property type="entry name" value="RT_POL"/>
    <property type="match status" value="1"/>
</dbReference>
<keyword evidence="2" id="KW-0548">Nucleotidyltransferase</keyword>
<organism evidence="2">
    <name type="scientific">Lygus hesperus</name>
    <name type="common">Western plant bug</name>
    <dbReference type="NCBI Taxonomy" id="30085"/>
    <lineage>
        <taxon>Eukaryota</taxon>
        <taxon>Metazoa</taxon>
        <taxon>Ecdysozoa</taxon>
        <taxon>Arthropoda</taxon>
        <taxon>Hexapoda</taxon>
        <taxon>Insecta</taxon>
        <taxon>Pterygota</taxon>
        <taxon>Neoptera</taxon>
        <taxon>Paraneoptera</taxon>
        <taxon>Hemiptera</taxon>
        <taxon>Heteroptera</taxon>
        <taxon>Panheteroptera</taxon>
        <taxon>Cimicomorpha</taxon>
        <taxon>Miridae</taxon>
        <taxon>Mirini</taxon>
        <taxon>Lygus</taxon>
    </lineage>
</organism>
<dbReference type="Pfam" id="PF00078">
    <property type="entry name" value="RVT_1"/>
    <property type="match status" value="1"/>
</dbReference>
<protein>
    <submittedName>
        <fullName evidence="2">Putative RNA-directed DNA polymerase from transposon BS</fullName>
    </submittedName>
</protein>
<reference evidence="2" key="2">
    <citation type="submission" date="2014-07" db="EMBL/GenBank/DDBJ databases">
        <authorList>
            <person name="Hull J."/>
        </authorList>
    </citation>
    <scope>NUCLEOTIDE SEQUENCE</scope>
</reference>
<evidence type="ECO:0000259" key="1">
    <source>
        <dbReference type="PROSITE" id="PS50878"/>
    </source>
</evidence>
<dbReference type="InterPro" id="IPR043502">
    <property type="entry name" value="DNA/RNA_pol_sf"/>
</dbReference>
<feature type="non-terminal residue" evidence="2">
    <location>
        <position position="1"/>
    </location>
</feature>
<feature type="domain" description="Reverse transcriptase" evidence="1">
    <location>
        <begin position="71"/>
        <end position="268"/>
    </location>
</feature>
<reference evidence="2" key="1">
    <citation type="journal article" date="2014" name="PLoS ONE">
        <title>Transcriptome-Based Identification of ABC Transporters in the Western Tarnished Plant Bug Lygus hesperus.</title>
        <authorList>
            <person name="Hull J.J."/>
            <person name="Chaney K."/>
            <person name="Geib S.M."/>
            <person name="Fabrick J.A."/>
            <person name="Brent C.S."/>
            <person name="Walsh D."/>
            <person name="Lavine L.C."/>
        </authorList>
    </citation>
    <scope>NUCLEOTIDE SEQUENCE</scope>
</reference>
<sequence>VQWDPNVIEYYRNLPRPSWQQFGIPEIETESLKKVLLSIRSQAVGVDGLPVALLHVLSDLISPILCHIYNISLRTGQYPTIWRQALITPVKKTPNPATVSDFRAINVLCTAGKVLDKIVFQELNHYLQIHEILDPKQSAYRTGHSTETALVRVCDDMRRAMDQKKIVILVLIDFSRAFDRVRHDVILEVLSSVGVSAEMVSWFCSYLSGRTQRVRGPNGVLSKEECVQVGVPQGSVLSAMLFVLAILTMTQVLVDCSYMVYADDLQIY</sequence>
<evidence type="ECO:0000313" key="2">
    <source>
        <dbReference type="EMBL" id="JAG00225.1"/>
    </source>
</evidence>
<dbReference type="PANTHER" id="PTHR33332">
    <property type="entry name" value="REVERSE TRANSCRIPTASE DOMAIN-CONTAINING PROTEIN"/>
    <property type="match status" value="1"/>
</dbReference>
<keyword evidence="2" id="KW-0808">Transferase</keyword>
<dbReference type="CDD" id="cd01650">
    <property type="entry name" value="RT_nLTR_like"/>
    <property type="match status" value="1"/>
</dbReference>
<proteinExistence type="predicted"/>
<accession>A0A0A9W5U1</accession>
<dbReference type="InterPro" id="IPR000477">
    <property type="entry name" value="RT_dom"/>
</dbReference>
<feature type="non-terminal residue" evidence="2">
    <location>
        <position position="268"/>
    </location>
</feature>
<gene>
    <name evidence="2" type="primary">RTase_101</name>
    <name evidence="2" type="ORF">CM83_102241</name>
</gene>
<dbReference type="GO" id="GO:0003964">
    <property type="term" value="F:RNA-directed DNA polymerase activity"/>
    <property type="evidence" value="ECO:0007669"/>
    <property type="project" value="UniProtKB-KW"/>
</dbReference>